<dbReference type="GO" id="GO:0005886">
    <property type="term" value="C:plasma membrane"/>
    <property type="evidence" value="ECO:0007669"/>
    <property type="project" value="TreeGrafter"/>
</dbReference>
<sequence length="557" mass="62488">MVITDEQLKSLILKNRLLDQKGLDKILQYAKNSEVSLADALQENNLVSDENLGLLIADSLKLPFIILTKTSIPPEVFRIIPERIARKYKMIAFARSKEGVKVAMADPRNTELLQLLSKKTGERTFIYFATERDINNTLQIYRKDLQKTFDEFTRKVGSGKTNEDAPITKIVDLLINYAYQDKSSDIHIEPQEKSTLFRFRIDGILHDVLSLPKDLHDRIVSRIKVLSRLRTDEHLTSQDGKMRIKLDQETLDIRVSIIPIADGEKVVLRLLSSQSRQFSLIDLGMRQEDLDKVTKAFNKSYGMVLSTGPTGSGKSTTIYAILKIINTRDKNITTIEDPVEYKIKGVNQIQANPKTNLTFAAGLRSVLRQDPNVIFVGEIRDIETAGIAVNAALTGHLVLSTLHTNDAATALPRLTDMKVEPFLVASTVNIIVAQRLIRKICDMCRTSIDIVQSDLLKNIPTEMIKKHFGIKKDLVIYKGSGCKVCHFTGYSGRVGLFEVLEITNKIRKLITEKANSDVIAKQAVEDGLNTMLDDGLVKVIKGITSIEEVLRVTKSET</sequence>
<dbReference type="InterPro" id="IPR037257">
    <property type="entry name" value="T2SS_E_N_sf"/>
</dbReference>
<dbReference type="PANTHER" id="PTHR30258:SF3">
    <property type="entry name" value="SLL1921 PROTEIN"/>
    <property type="match status" value="1"/>
</dbReference>
<dbReference type="InterPro" id="IPR007831">
    <property type="entry name" value="T2SS_GspE_N"/>
</dbReference>
<dbReference type="EMBL" id="MGAF01000056">
    <property type="protein sequence ID" value="OGK39166.1"/>
    <property type="molecule type" value="Genomic_DNA"/>
</dbReference>
<evidence type="ECO:0008006" key="8">
    <source>
        <dbReference type="Google" id="ProtNLM"/>
    </source>
</evidence>
<dbReference type="FunFam" id="3.40.50.300:FF:000398">
    <property type="entry name" value="Type IV pilus assembly ATPase PilB"/>
    <property type="match status" value="1"/>
</dbReference>
<dbReference type="SUPFAM" id="SSF160246">
    <property type="entry name" value="EspE N-terminal domain-like"/>
    <property type="match status" value="1"/>
</dbReference>
<dbReference type="Gene3D" id="3.30.300.160">
    <property type="entry name" value="Type II secretion system, protein E, N-terminal domain"/>
    <property type="match status" value="1"/>
</dbReference>
<comment type="caution">
    <text evidence="6">The sequence shown here is derived from an EMBL/GenBank/DDBJ whole genome shotgun (WGS) entry which is preliminary data.</text>
</comment>
<comment type="similarity">
    <text evidence="1">Belongs to the GSP E family.</text>
</comment>
<dbReference type="InterPro" id="IPR001482">
    <property type="entry name" value="T2SS/T4SS_dom"/>
</dbReference>
<dbReference type="Pfam" id="PF05157">
    <property type="entry name" value="MshEN"/>
    <property type="match status" value="1"/>
</dbReference>
<dbReference type="STRING" id="1802055.A3A74_03665"/>
<gene>
    <name evidence="6" type="ORF">A3A74_03665</name>
</gene>
<evidence type="ECO:0000313" key="7">
    <source>
        <dbReference type="Proteomes" id="UP000179270"/>
    </source>
</evidence>
<dbReference type="AlphaFoldDB" id="A0A1F7I715"/>
<dbReference type="GO" id="GO:0005524">
    <property type="term" value="F:ATP binding"/>
    <property type="evidence" value="ECO:0007669"/>
    <property type="project" value="UniProtKB-KW"/>
</dbReference>
<dbReference type="Pfam" id="PF00437">
    <property type="entry name" value="T2SSE"/>
    <property type="match status" value="1"/>
</dbReference>
<keyword evidence="3" id="KW-0067">ATP-binding</keyword>
<dbReference type="CDD" id="cd01129">
    <property type="entry name" value="PulE-GspE-like"/>
    <property type="match status" value="1"/>
</dbReference>
<reference evidence="6 7" key="1">
    <citation type="journal article" date="2016" name="Nat. Commun.">
        <title>Thousands of microbial genomes shed light on interconnected biogeochemical processes in an aquifer system.</title>
        <authorList>
            <person name="Anantharaman K."/>
            <person name="Brown C.T."/>
            <person name="Hug L.A."/>
            <person name="Sharon I."/>
            <person name="Castelle C.J."/>
            <person name="Probst A.J."/>
            <person name="Thomas B.C."/>
            <person name="Singh A."/>
            <person name="Wilkins M.J."/>
            <person name="Karaoz U."/>
            <person name="Brodie E.L."/>
            <person name="Williams K.H."/>
            <person name="Hubbard S.S."/>
            <person name="Banfield J.F."/>
        </authorList>
    </citation>
    <scope>NUCLEOTIDE SEQUENCE [LARGE SCALE GENOMIC DNA]</scope>
</reference>
<evidence type="ECO:0000259" key="4">
    <source>
        <dbReference type="Pfam" id="PF00437"/>
    </source>
</evidence>
<dbReference type="Proteomes" id="UP000179270">
    <property type="component" value="Unassembled WGS sequence"/>
</dbReference>
<evidence type="ECO:0000256" key="2">
    <source>
        <dbReference type="ARBA" id="ARBA00022741"/>
    </source>
</evidence>
<keyword evidence="2" id="KW-0547">Nucleotide-binding</keyword>
<dbReference type="InterPro" id="IPR027417">
    <property type="entry name" value="P-loop_NTPase"/>
</dbReference>
<dbReference type="Gene3D" id="3.40.50.300">
    <property type="entry name" value="P-loop containing nucleotide triphosphate hydrolases"/>
    <property type="match status" value="1"/>
</dbReference>
<evidence type="ECO:0000259" key="5">
    <source>
        <dbReference type="Pfam" id="PF05157"/>
    </source>
</evidence>
<evidence type="ECO:0000256" key="1">
    <source>
        <dbReference type="ARBA" id="ARBA00006611"/>
    </source>
</evidence>
<feature type="domain" description="Type II secretion system protein GspE N-terminal" evidence="5">
    <location>
        <begin position="61"/>
        <end position="139"/>
    </location>
</feature>
<protein>
    <recommendedName>
        <fullName evidence="8">AAA+ ATPase domain-containing protein</fullName>
    </recommendedName>
</protein>
<evidence type="ECO:0000256" key="3">
    <source>
        <dbReference type="ARBA" id="ARBA00022840"/>
    </source>
</evidence>
<proteinExistence type="inferred from homology"/>
<name>A0A1F7I715_9BACT</name>
<organism evidence="6 7">
    <name type="scientific">Candidatus Roizmanbacteria bacterium RIFCSPLOWO2_01_FULL_35_13</name>
    <dbReference type="NCBI Taxonomy" id="1802055"/>
    <lineage>
        <taxon>Bacteria</taxon>
        <taxon>Candidatus Roizmaniibacteriota</taxon>
    </lineage>
</organism>
<dbReference type="PANTHER" id="PTHR30258">
    <property type="entry name" value="TYPE II SECRETION SYSTEM PROTEIN GSPE-RELATED"/>
    <property type="match status" value="1"/>
</dbReference>
<dbReference type="Gene3D" id="3.30.450.90">
    <property type="match status" value="1"/>
</dbReference>
<evidence type="ECO:0000313" key="6">
    <source>
        <dbReference type="EMBL" id="OGK39166.1"/>
    </source>
</evidence>
<dbReference type="SUPFAM" id="SSF52540">
    <property type="entry name" value="P-loop containing nucleoside triphosphate hydrolases"/>
    <property type="match status" value="1"/>
</dbReference>
<accession>A0A1F7I715</accession>
<feature type="domain" description="Bacterial type II secretion system protein E" evidence="4">
    <location>
        <begin position="162"/>
        <end position="551"/>
    </location>
</feature>
<dbReference type="GO" id="GO:0016887">
    <property type="term" value="F:ATP hydrolysis activity"/>
    <property type="evidence" value="ECO:0007669"/>
    <property type="project" value="TreeGrafter"/>
</dbReference>